<dbReference type="GO" id="GO:0005886">
    <property type="term" value="C:plasma membrane"/>
    <property type="evidence" value="ECO:0007669"/>
    <property type="project" value="TreeGrafter"/>
</dbReference>
<name>A0A6M2BPW6_9GAMM</name>
<protein>
    <submittedName>
        <fullName evidence="3">MFS transporter</fullName>
    </submittedName>
</protein>
<dbReference type="SUPFAM" id="SSF103473">
    <property type="entry name" value="MFS general substrate transporter"/>
    <property type="match status" value="1"/>
</dbReference>
<evidence type="ECO:0000313" key="4">
    <source>
        <dbReference type="Proteomes" id="UP000472676"/>
    </source>
</evidence>
<feature type="transmembrane region" description="Helical" evidence="2">
    <location>
        <begin position="379"/>
        <end position="402"/>
    </location>
</feature>
<dbReference type="Pfam" id="PF13347">
    <property type="entry name" value="MFS_2"/>
    <property type="match status" value="1"/>
</dbReference>
<evidence type="ECO:0000256" key="1">
    <source>
        <dbReference type="ARBA" id="ARBA00009617"/>
    </source>
</evidence>
<dbReference type="GO" id="GO:0008643">
    <property type="term" value="P:carbohydrate transport"/>
    <property type="evidence" value="ECO:0007669"/>
    <property type="project" value="InterPro"/>
</dbReference>
<feature type="transmembrane region" description="Helical" evidence="2">
    <location>
        <begin position="408"/>
        <end position="431"/>
    </location>
</feature>
<sequence length="463" mass="49116">MSSSTAAPLQRSLLIAFTLPTLVLGVMHGPEGQIQAVYAKHAGLSLTALAAAMLITKMFDAVTYPLIGYWSDRSHARSGTRRSWVIAGALLSMVGVWFLLRPPSGVSVLYFGLWTAVTYVGWKVIEIPLQAWSYGLSADYAQRARVQAWRGLAMLAGQLLFFVIPFLAVQAGYSDSTELDFRSLGFAALICIVALPLVTVMLVLRVPTEKPGLAPAKERFGVREILAAVRGNKPLLRLLAAFLPVNVLGGLAGGVSYLYMDSYLGLGKQYPAIMLVAFVSTILGVPFWTALSARWERHRVWAVCLAIGVFACAALALISPGPLALPLSSVLYTTLLFCLSGSVIVYTMTADIVDYGLLETGRDHGGLYASLFTFLQKSLGGVSAAAGVALVGASGFDAAAAVQTSSGILGIKLVSAVLPAIGLLGAAALIWNYPLNRARIAGIQAALGDRKHDAADLEADRQD</sequence>
<dbReference type="InterPro" id="IPR036259">
    <property type="entry name" value="MFS_trans_sf"/>
</dbReference>
<comment type="similarity">
    <text evidence="1">Belongs to the sodium:galactoside symporter (TC 2.A.2) family.</text>
</comment>
<dbReference type="AlphaFoldDB" id="A0A6M2BPW6"/>
<organism evidence="3 4">
    <name type="scientific">Solimonas terrae</name>
    <dbReference type="NCBI Taxonomy" id="1396819"/>
    <lineage>
        <taxon>Bacteria</taxon>
        <taxon>Pseudomonadati</taxon>
        <taxon>Pseudomonadota</taxon>
        <taxon>Gammaproteobacteria</taxon>
        <taxon>Nevskiales</taxon>
        <taxon>Nevskiaceae</taxon>
        <taxon>Solimonas</taxon>
    </lineage>
</organism>
<feature type="transmembrane region" description="Helical" evidence="2">
    <location>
        <begin position="185"/>
        <end position="204"/>
    </location>
</feature>
<evidence type="ECO:0000313" key="3">
    <source>
        <dbReference type="EMBL" id="NGY04117.1"/>
    </source>
</evidence>
<keyword evidence="2" id="KW-0812">Transmembrane</keyword>
<evidence type="ECO:0000256" key="2">
    <source>
        <dbReference type="SAM" id="Phobius"/>
    </source>
</evidence>
<dbReference type="InterPro" id="IPR039672">
    <property type="entry name" value="MFS_2"/>
</dbReference>
<dbReference type="Gene3D" id="1.20.1250.20">
    <property type="entry name" value="MFS general substrate transporter like domains"/>
    <property type="match status" value="1"/>
</dbReference>
<keyword evidence="2" id="KW-0472">Membrane</keyword>
<feature type="transmembrane region" description="Helical" evidence="2">
    <location>
        <begin position="330"/>
        <end position="358"/>
    </location>
</feature>
<feature type="transmembrane region" description="Helical" evidence="2">
    <location>
        <begin position="83"/>
        <end position="100"/>
    </location>
</feature>
<dbReference type="RefSeq" id="WP_166252734.1">
    <property type="nucleotide sequence ID" value="NZ_JAAMOW010000002.1"/>
</dbReference>
<keyword evidence="4" id="KW-1185">Reference proteome</keyword>
<feature type="transmembrane region" description="Helical" evidence="2">
    <location>
        <begin position="272"/>
        <end position="293"/>
    </location>
</feature>
<feature type="transmembrane region" description="Helical" evidence="2">
    <location>
        <begin position="238"/>
        <end position="260"/>
    </location>
</feature>
<dbReference type="PANTHER" id="PTHR11328:SF28">
    <property type="entry name" value="MAJOR FACILITATOR SUPERFAMILY DOMAIN-CONTAINING PROTEIN 12"/>
    <property type="match status" value="1"/>
</dbReference>
<dbReference type="GO" id="GO:0015293">
    <property type="term" value="F:symporter activity"/>
    <property type="evidence" value="ECO:0007669"/>
    <property type="project" value="InterPro"/>
</dbReference>
<feature type="transmembrane region" description="Helical" evidence="2">
    <location>
        <begin position="106"/>
        <end position="125"/>
    </location>
</feature>
<comment type="caution">
    <text evidence="3">The sequence shown here is derived from an EMBL/GenBank/DDBJ whole genome shotgun (WGS) entry which is preliminary data.</text>
</comment>
<accession>A0A6M2BPW6</accession>
<feature type="transmembrane region" description="Helical" evidence="2">
    <location>
        <begin position="46"/>
        <end position="71"/>
    </location>
</feature>
<dbReference type="PANTHER" id="PTHR11328">
    <property type="entry name" value="MAJOR FACILITATOR SUPERFAMILY DOMAIN-CONTAINING PROTEIN"/>
    <property type="match status" value="1"/>
</dbReference>
<reference evidence="3 4" key="1">
    <citation type="journal article" date="2014" name="Int. J. Syst. Evol. Microbiol.">
        <title>Solimonas terrae sp. nov., isolated from soil.</title>
        <authorList>
            <person name="Kim S.J."/>
            <person name="Moon J.Y."/>
            <person name="Weon H.Y."/>
            <person name="Ahn J.H."/>
            <person name="Chen W.M."/>
            <person name="Kwon S.W."/>
        </authorList>
    </citation>
    <scope>NUCLEOTIDE SEQUENCE [LARGE SCALE GENOMIC DNA]</scope>
    <source>
        <strain evidence="3 4">KIS83-12</strain>
    </source>
</reference>
<keyword evidence="2" id="KW-1133">Transmembrane helix</keyword>
<dbReference type="EMBL" id="JAAMOW010000002">
    <property type="protein sequence ID" value="NGY04117.1"/>
    <property type="molecule type" value="Genomic_DNA"/>
</dbReference>
<dbReference type="Proteomes" id="UP000472676">
    <property type="component" value="Unassembled WGS sequence"/>
</dbReference>
<feature type="transmembrane region" description="Helical" evidence="2">
    <location>
        <begin position="300"/>
        <end position="318"/>
    </location>
</feature>
<proteinExistence type="inferred from homology"/>
<gene>
    <name evidence="3" type="ORF">G7Y85_05015</name>
</gene>
<feature type="transmembrane region" description="Helical" evidence="2">
    <location>
        <begin position="152"/>
        <end position="173"/>
    </location>
</feature>